<sequence length="812" mass="92623">MIKFLPILICLISSCHQNYSTHIKTSIDSPVKKHSATLKLDQGSTFVHISNSNDGDGSVEKPYNSIDTAIKSAPTNSTIYLRAGRYREIIKLKNLDKKIKISAYPGEQVIIDGTEKLSPKWEHYKQDIYRSKIKRALWQVFVDHQYSYLARWPNATFEDGKIWRMTQGMRSLNGGYKNQIPTGKSRLGLAYDDHFKSHDKNGFNEGDSRYNTSSKTQSLASSGLDFTGAIAVLNIGHWLTWARPVTKHEAGSDHFSYDPKGIKLRELQSHTAYYLYGLTALDQDNEWWYDKDNKFLYYKADNIKELAKIEFSTRKNDFMLDLSKVKNVSFENLHFFAAGYNVRDCENIRFENCRFDYLSANKYVLGKFDWFKAFNGNSNNTMSAFFGGKDNQIINCIYSRSNAPITFRSDNTLVQNCRFEDIEWDVNTNGGSGSVMLGKASTITHSTLSKTGNSEGIRAIEDSVTIQFNRVFDAGNLQHDGSGINVGTRVQKGATVTHNWVHDCNRQGVRFDYHGENIFQKDGSVYGDGLYAFNVIWNTQPSQVKGDRHLIFNNTIINCNYFPEPTNEPFNFSVQGFKAMHGIMGNKNSIIRNNLANISHRSWDLRMIERRDQNYKNGSRYFKDLNYNVLPGQHDHNMKEAGAAYKYLRDPQNLDFRPQLNSPLISAGKNIEQKENPNAYTSVQGFKELGPKIDIGAYQSQAKHYWIPGHKALRPSQAIPPNRAQLSSTKVDLMFLGTYKAQSHKIYFGTKPSKLKLMAELKDSNIYSCPQLKKGEQYFWRVDTLVDDELITGEVWSFTIDAKTAAKHLTSK</sequence>
<accession>A0ABY7VP29</accession>
<evidence type="ECO:0000313" key="2">
    <source>
        <dbReference type="Proteomes" id="UP001214250"/>
    </source>
</evidence>
<protein>
    <recommendedName>
        <fullName evidence="3">Right handed beta helix domain-containing protein</fullName>
    </recommendedName>
</protein>
<gene>
    <name evidence="1" type="ORF">PQO03_06865</name>
</gene>
<proteinExistence type="predicted"/>
<dbReference type="RefSeq" id="WP_274148989.1">
    <property type="nucleotide sequence ID" value="NZ_CP117811.1"/>
</dbReference>
<keyword evidence="2" id="KW-1185">Reference proteome</keyword>
<dbReference type="SUPFAM" id="SSF51126">
    <property type="entry name" value="Pectin lyase-like"/>
    <property type="match status" value="1"/>
</dbReference>
<evidence type="ECO:0000313" key="1">
    <source>
        <dbReference type="EMBL" id="WDE95437.1"/>
    </source>
</evidence>
<dbReference type="Gene3D" id="2.160.20.10">
    <property type="entry name" value="Single-stranded right-handed beta-helix, Pectin lyase-like"/>
    <property type="match status" value="2"/>
</dbReference>
<dbReference type="Proteomes" id="UP001214250">
    <property type="component" value="Chromosome 1"/>
</dbReference>
<dbReference type="EMBL" id="CP117811">
    <property type="protein sequence ID" value="WDE95437.1"/>
    <property type="molecule type" value="Genomic_DNA"/>
</dbReference>
<dbReference type="InterPro" id="IPR012334">
    <property type="entry name" value="Pectin_lyas_fold"/>
</dbReference>
<evidence type="ECO:0008006" key="3">
    <source>
        <dbReference type="Google" id="ProtNLM"/>
    </source>
</evidence>
<dbReference type="PROSITE" id="PS51257">
    <property type="entry name" value="PROKAR_LIPOPROTEIN"/>
    <property type="match status" value="1"/>
</dbReference>
<dbReference type="PANTHER" id="PTHR36453">
    <property type="entry name" value="SECRETED PROTEIN-RELATED"/>
    <property type="match status" value="1"/>
</dbReference>
<dbReference type="PANTHER" id="PTHR36453:SF1">
    <property type="entry name" value="RIGHT HANDED BETA HELIX DOMAIN-CONTAINING PROTEIN"/>
    <property type="match status" value="1"/>
</dbReference>
<name>A0ABY7VP29_9BACT</name>
<organism evidence="1 2">
    <name type="scientific">Lentisphaera profundi</name>
    <dbReference type="NCBI Taxonomy" id="1658616"/>
    <lineage>
        <taxon>Bacteria</taxon>
        <taxon>Pseudomonadati</taxon>
        <taxon>Lentisphaerota</taxon>
        <taxon>Lentisphaeria</taxon>
        <taxon>Lentisphaerales</taxon>
        <taxon>Lentisphaeraceae</taxon>
        <taxon>Lentisphaera</taxon>
    </lineage>
</organism>
<reference evidence="1 2" key="1">
    <citation type="submission" date="2023-02" db="EMBL/GenBank/DDBJ databases">
        <title>Genome sequence of Lentisphaera profundi SAORIC-696.</title>
        <authorList>
            <person name="Kim e."/>
            <person name="Cho J.-C."/>
            <person name="Choi A."/>
            <person name="Kang I."/>
        </authorList>
    </citation>
    <scope>NUCLEOTIDE SEQUENCE [LARGE SCALE GENOMIC DNA]</scope>
    <source>
        <strain evidence="1 2">SAORIC-696</strain>
    </source>
</reference>
<dbReference type="InterPro" id="IPR011050">
    <property type="entry name" value="Pectin_lyase_fold/virulence"/>
</dbReference>